<sequence length="1111" mass="124629">MNLRRTSTSQLTRRGSEPARTWRVRKSRWYYPVLALTVLGALAELFLIGVAAAAVGEADWLLKEWESQCKDDGQACSILSGVLTPLLTLALATFTYLFFRFRRVSGAYLRKAREAPLDLVETAGGIFGRVVGRDQLCDVLMEDLRDSRFRRAHVVVGGIGAGKTALLVLLTERLAQRKAVPVPLRLRAAGSDLDFRQLAYDRFKREVQEHIRSESEAEKVWQRLCQQGRIVVLADGLEDALTEDNQEEERDTVIRLAIRRANDERLPLIITSRPHDALRGLDASLTDLEPLSEEAALAYISSGTAWEDRQRLDWIVEKAEIAEAPTYLQVARDLHEEGLLERALSGRFEEGVETRGGDRAALRLHLLDTWLSALVAGRLSPQLPLGRDERRVMLDYLSALACAALAVDAAEIRITDVVHEHDPAGSRFPEILRELAKRAQASRMDIRLAAHWGTRMGLVELDGDRVRFQHSVIQAHLGARFMNAVIHPRMPEEPTEGSYFPAALASPGRELLIALVLYSRTPEGSCPHAAAPAGDRTWCPVAAARDLLLRAAGRAQSAITGHRSADGHQNAGRPEEAVDPRHVFGRTLHTKALELYAAALEIDSVAADPQQHRIAMELTTSWSDLRARDPHTLRAAKALLVSRFGEAVRSVARRQSLQPAYAELFEIGRMEPSHDVRVAIAQEIGSGGDSAFEVLEPRLRGPQIIREQPLGRRPEWLVELWDDKAARQGDPGADGPDGTQDDIARLRRREEEEREEEEHKWRDNVLCAWLIPLLVGSVTTRRHHDTPYEILESWVRRIRACDEDDDGSGLDLTLEIALAQGFKYAANRRARHPHARPQAREYLSEQAWDMLRRSRFWFTRVTLLHALTLWELPDGASAAAGPEDHGFDPAAQVRQWLALPDGAPQHPFVEAAAELCVWTLMTRRPERFLWIDESGVSAHVGSQPAGGGEVRKHQLWIPPSTGWSTLHPRAQQLLADAMLLLNLAGRGDWPKDRLRRLHRTARPELPPCLTKDRRPLAPGRSLVRTAAAHAGSNCRDDCAFELCPYPPSGLDGYRPELSEAFCRAQLTLLSRSRWRSLARPEARWQRGTDLAELRLFWERMGKRALNSHRGR</sequence>
<dbReference type="EMBL" id="CP063373">
    <property type="protein sequence ID" value="QOV38431.1"/>
    <property type="molecule type" value="Genomic_DNA"/>
</dbReference>
<evidence type="ECO:0000256" key="1">
    <source>
        <dbReference type="SAM" id="Phobius"/>
    </source>
</evidence>
<dbReference type="SUPFAM" id="SSF52540">
    <property type="entry name" value="P-loop containing nucleoside triphosphate hydrolases"/>
    <property type="match status" value="1"/>
</dbReference>
<protein>
    <submittedName>
        <fullName evidence="3">NACHT domain-containing protein</fullName>
    </submittedName>
</protein>
<evidence type="ECO:0000259" key="2">
    <source>
        <dbReference type="Pfam" id="PF05729"/>
    </source>
</evidence>
<keyword evidence="1" id="KW-0472">Membrane</keyword>
<feature type="transmembrane region" description="Helical" evidence="1">
    <location>
        <begin position="75"/>
        <end position="99"/>
    </location>
</feature>
<dbReference type="KEGG" id="sfeu:IM697_08655"/>
<feature type="domain" description="NACHT" evidence="2">
    <location>
        <begin position="153"/>
        <end position="300"/>
    </location>
</feature>
<organism evidence="3 4">
    <name type="scientific">Streptomyces ferrugineus</name>
    <dbReference type="NCBI Taxonomy" id="1413221"/>
    <lineage>
        <taxon>Bacteria</taxon>
        <taxon>Bacillati</taxon>
        <taxon>Actinomycetota</taxon>
        <taxon>Actinomycetes</taxon>
        <taxon>Kitasatosporales</taxon>
        <taxon>Streptomycetaceae</taxon>
        <taxon>Streptomyces</taxon>
    </lineage>
</organism>
<feature type="transmembrane region" description="Helical" evidence="1">
    <location>
        <begin position="29"/>
        <end position="55"/>
    </location>
</feature>
<evidence type="ECO:0000313" key="3">
    <source>
        <dbReference type="EMBL" id="QOV38431.1"/>
    </source>
</evidence>
<dbReference type="Gene3D" id="3.40.50.300">
    <property type="entry name" value="P-loop containing nucleotide triphosphate hydrolases"/>
    <property type="match status" value="1"/>
</dbReference>
<keyword evidence="1" id="KW-0812">Transmembrane</keyword>
<gene>
    <name evidence="3" type="ORF">IM697_08655</name>
</gene>
<name>A0A7M2ST26_9ACTN</name>
<evidence type="ECO:0000313" key="4">
    <source>
        <dbReference type="Proteomes" id="UP000594205"/>
    </source>
</evidence>
<dbReference type="InterPro" id="IPR007111">
    <property type="entry name" value="NACHT_NTPase"/>
</dbReference>
<accession>A0A7M2ST26</accession>
<dbReference type="RefSeq" id="WP_194046233.1">
    <property type="nucleotide sequence ID" value="NZ_CP063373.1"/>
</dbReference>
<reference evidence="3 4" key="1">
    <citation type="submission" date="2020-10" db="EMBL/GenBank/DDBJ databases">
        <title>Streptomyces ferrugineus complate genome analysis.</title>
        <authorList>
            <person name="Anwar N."/>
        </authorList>
    </citation>
    <scope>NUCLEOTIDE SEQUENCE [LARGE SCALE GENOMIC DNA]</scope>
    <source>
        <strain evidence="3 4">CCTCC AA2014009</strain>
    </source>
</reference>
<dbReference type="Proteomes" id="UP000594205">
    <property type="component" value="Chromosome"/>
</dbReference>
<dbReference type="InterPro" id="IPR027417">
    <property type="entry name" value="P-loop_NTPase"/>
</dbReference>
<proteinExistence type="predicted"/>
<feature type="transmembrane region" description="Helical" evidence="1">
    <location>
        <begin position="152"/>
        <end position="170"/>
    </location>
</feature>
<dbReference type="Pfam" id="PF05729">
    <property type="entry name" value="NACHT"/>
    <property type="match status" value="1"/>
</dbReference>
<keyword evidence="1" id="KW-1133">Transmembrane helix</keyword>
<dbReference type="AlphaFoldDB" id="A0A7M2ST26"/>
<keyword evidence="4" id="KW-1185">Reference proteome</keyword>